<protein>
    <submittedName>
        <fullName evidence="2">Matrix protein M</fullName>
    </submittedName>
</protein>
<sequence>MSGLMNKLLSKGAKRSKESTLFTNDSPPPYNPSIPGPSAPLMESCIYKVSCEIQLVLDQALEDKYVLKDILKYFLRDYSGISGHKLLHWFLWGLGGCMLTKGVKLEGGGWSYHSMLSGTLEFDFVGPIRPSDNYGRCWYAGPINLGWTTGRIQGETSFRLTPDRDAENVKELLKKTQRNCVPVCFLLEGSPITCSHGNKRVQIKKIQ</sequence>
<accession>A0A024A140</accession>
<reference evidence="2 3" key="1">
    <citation type="submission" date="2014-02" db="EMBL/GenBank/DDBJ databases">
        <title>Characterisation of Almpiwar virus, Harrison Dam virus and Walkabout Creek virus; three novel rhabdoviruses from northern Australia.</title>
        <authorList>
            <person name="McAllister J."/>
            <person name="Gauci P.J."/>
            <person name="Mitchell I.R."/>
            <person name="Boyle D.B."/>
            <person name="Bulach D.M."/>
            <person name="Weir R.P."/>
            <person name="Melville L.F."/>
            <person name="Davis S.S."/>
            <person name="Gubala A.J."/>
        </authorList>
    </citation>
    <scope>NUCLEOTIDE SEQUENCE [LARGE SCALE GENOMIC DNA]</scope>
    <source>
        <strain evidence="2">MRM4059</strain>
    </source>
</reference>
<dbReference type="EMBL" id="KJ399977">
    <property type="protein sequence ID" value="AHY85664.1"/>
    <property type="molecule type" value="Viral_cRNA"/>
</dbReference>
<feature type="region of interest" description="Disordered" evidence="1">
    <location>
        <begin position="9"/>
        <end position="34"/>
    </location>
</feature>
<gene>
    <name evidence="2" type="primary">M</name>
</gene>
<keyword evidence="3" id="KW-1185">Reference proteome</keyword>
<evidence type="ECO:0000313" key="3">
    <source>
        <dbReference type="Proteomes" id="UP000169135"/>
    </source>
</evidence>
<dbReference type="Proteomes" id="UP000169135">
    <property type="component" value="Segment"/>
</dbReference>
<dbReference type="RefSeq" id="YP_009094368.1">
    <property type="nucleotide sequence ID" value="NC_025391.1"/>
</dbReference>
<name>A0A024A140_9RHAB</name>
<evidence type="ECO:0000256" key="1">
    <source>
        <dbReference type="SAM" id="MobiDB-lite"/>
    </source>
</evidence>
<proteinExistence type="predicted"/>
<dbReference type="KEGG" id="vg:21011810"/>
<evidence type="ECO:0000313" key="2">
    <source>
        <dbReference type="EMBL" id="AHY85664.1"/>
    </source>
</evidence>
<organism evidence="2 3">
    <name type="scientific">Almpiwar virus</name>
    <dbReference type="NCBI Taxonomy" id="318843"/>
    <lineage>
        <taxon>Viruses</taxon>
        <taxon>Riboviria</taxon>
        <taxon>Orthornavirae</taxon>
        <taxon>Negarnaviricota</taxon>
        <taxon>Haploviricotina</taxon>
        <taxon>Monjiviricetes</taxon>
        <taxon>Mononegavirales</taxon>
        <taxon>Rhabdoviridae</taxon>
        <taxon>Alpharhabdovirinae</taxon>
        <taxon>Sripuvirus</taxon>
        <taxon>Sripuvirus almpiwar</taxon>
    </lineage>
</organism>